<accession>A0A5D3K1T4</accession>
<dbReference type="EMBL" id="VSSS01000080">
    <property type="protein sequence ID" value="TYL86190.1"/>
    <property type="molecule type" value="Genomic_DNA"/>
</dbReference>
<dbReference type="AlphaFoldDB" id="A0A5D3K1T4"/>
<keyword evidence="2" id="KW-1185">Reference proteome</keyword>
<sequence length="217" mass="24931">MIEKAKVLIVESSGPQDFYSEELDGPLIYNLTKLLSINARLVYAVDEKHFKKAVARAAKLQCNVLHVSCHGREEGISLTDDTLIDWPDFVQIFTDNRYSPKALVMSSCWGAVDEIADEFEKVRFKPDIIFGATDDRCYNEYAVAWTILYNVFSQEGVDRDVAREALRAIYVTAHKNFRYLRWHDGKKEYVQFPGDSRKYEIIEKSKGSKKKVSTASR</sequence>
<dbReference type="OrthoDB" id="7557948at2"/>
<name>A0A5D3K1T4_9BRAD</name>
<evidence type="ECO:0008006" key="3">
    <source>
        <dbReference type="Google" id="ProtNLM"/>
    </source>
</evidence>
<reference evidence="1 2" key="1">
    <citation type="submission" date="2019-08" db="EMBL/GenBank/DDBJ databases">
        <title>Bradyrhizobium hipponensis sp. nov., a rhizobium isolated from a Lupinus angustifolius root nodule in Tunisia.</title>
        <authorList>
            <person name="Off K."/>
            <person name="Rejili M."/>
            <person name="Mars M."/>
            <person name="Brachmann A."/>
            <person name="Marin M."/>
        </authorList>
    </citation>
    <scope>NUCLEOTIDE SEQUENCE [LARGE SCALE GENOMIC DNA]</scope>
    <source>
        <strain evidence="1 2">CTAW71</strain>
    </source>
</reference>
<organism evidence="1 2">
    <name type="scientific">Bradyrhizobium rifense</name>
    <dbReference type="NCBI Taxonomy" id="515499"/>
    <lineage>
        <taxon>Bacteria</taxon>
        <taxon>Pseudomonadati</taxon>
        <taxon>Pseudomonadota</taxon>
        <taxon>Alphaproteobacteria</taxon>
        <taxon>Hyphomicrobiales</taxon>
        <taxon>Nitrobacteraceae</taxon>
        <taxon>Bradyrhizobium</taxon>
    </lineage>
</organism>
<protein>
    <recommendedName>
        <fullName evidence="3">CHAT domain-containing protein</fullName>
    </recommendedName>
</protein>
<dbReference type="RefSeq" id="WP_148778124.1">
    <property type="nucleotide sequence ID" value="NZ_VSSS01000080.1"/>
</dbReference>
<evidence type="ECO:0000313" key="2">
    <source>
        <dbReference type="Proteomes" id="UP000324758"/>
    </source>
</evidence>
<gene>
    <name evidence="1" type="ORF">FXB40_42000</name>
</gene>
<proteinExistence type="predicted"/>
<evidence type="ECO:0000313" key="1">
    <source>
        <dbReference type="EMBL" id="TYL86190.1"/>
    </source>
</evidence>
<comment type="caution">
    <text evidence="1">The sequence shown here is derived from an EMBL/GenBank/DDBJ whole genome shotgun (WGS) entry which is preliminary data.</text>
</comment>
<dbReference type="Proteomes" id="UP000324758">
    <property type="component" value="Unassembled WGS sequence"/>
</dbReference>